<evidence type="ECO:0000313" key="8">
    <source>
        <dbReference type="Proteomes" id="UP001230268"/>
    </source>
</evidence>
<evidence type="ECO:0000256" key="5">
    <source>
        <dbReference type="ARBA" id="ARBA00022801"/>
    </source>
</evidence>
<feature type="domain" description="USP" evidence="6">
    <location>
        <begin position="27"/>
        <end position="373"/>
    </location>
</feature>
<dbReference type="PANTHER" id="PTHR24006">
    <property type="entry name" value="UBIQUITIN CARBOXYL-TERMINAL HYDROLASE"/>
    <property type="match status" value="1"/>
</dbReference>
<dbReference type="AlphaFoldDB" id="A0AAD8PER8"/>
<dbReference type="GO" id="GO:0016579">
    <property type="term" value="P:protein deubiquitination"/>
    <property type="evidence" value="ECO:0007669"/>
    <property type="project" value="InterPro"/>
</dbReference>
<accession>A0AAD8PER8</accession>
<dbReference type="GO" id="GO:0006508">
    <property type="term" value="P:proteolysis"/>
    <property type="evidence" value="ECO:0007669"/>
    <property type="project" value="UniProtKB-KW"/>
</dbReference>
<dbReference type="InterPro" id="IPR028889">
    <property type="entry name" value="USP"/>
</dbReference>
<organism evidence="7 8">
    <name type="scientific">Babesia gibsoni</name>
    <dbReference type="NCBI Taxonomy" id="33632"/>
    <lineage>
        <taxon>Eukaryota</taxon>
        <taxon>Sar</taxon>
        <taxon>Alveolata</taxon>
        <taxon>Apicomplexa</taxon>
        <taxon>Aconoidasida</taxon>
        <taxon>Piroplasmida</taxon>
        <taxon>Babesiidae</taxon>
        <taxon>Babesia</taxon>
    </lineage>
</organism>
<dbReference type="InterPro" id="IPR001394">
    <property type="entry name" value="Peptidase_C19_UCH"/>
</dbReference>
<dbReference type="Gene3D" id="3.90.70.10">
    <property type="entry name" value="Cysteine proteinases"/>
    <property type="match status" value="1"/>
</dbReference>
<comment type="catalytic activity">
    <reaction evidence="1">
        <text>Thiol-dependent hydrolysis of ester, thioester, amide, peptide and isopeptide bonds formed by the C-terminal Gly of ubiquitin (a 76-residue protein attached to proteins as an intracellular targeting signal).</text>
        <dbReference type="EC" id="3.4.19.12"/>
    </reaction>
</comment>
<dbReference type="GO" id="GO:0005634">
    <property type="term" value="C:nucleus"/>
    <property type="evidence" value="ECO:0007669"/>
    <property type="project" value="TreeGrafter"/>
</dbReference>
<evidence type="ECO:0000313" key="7">
    <source>
        <dbReference type="EMBL" id="KAK1443934.1"/>
    </source>
</evidence>
<dbReference type="InterPro" id="IPR038765">
    <property type="entry name" value="Papain-like_cys_pep_sf"/>
</dbReference>
<evidence type="ECO:0000256" key="4">
    <source>
        <dbReference type="ARBA" id="ARBA00022670"/>
    </source>
</evidence>
<keyword evidence="5" id="KW-0378">Hydrolase</keyword>
<dbReference type="PANTHER" id="PTHR24006:SF733">
    <property type="entry name" value="RE52890P"/>
    <property type="match status" value="1"/>
</dbReference>
<dbReference type="EMBL" id="JAVEPI010000002">
    <property type="protein sequence ID" value="KAK1443934.1"/>
    <property type="molecule type" value="Genomic_DNA"/>
</dbReference>
<evidence type="ECO:0000256" key="1">
    <source>
        <dbReference type="ARBA" id="ARBA00000707"/>
    </source>
</evidence>
<evidence type="ECO:0000256" key="3">
    <source>
        <dbReference type="ARBA" id="ARBA00012759"/>
    </source>
</evidence>
<sequence>MHVLKHYLGISKELPPRYMANSTLVPVGLENGSNNCYCNAVLQALFPANDFREGVIRLMYSEAEITSCLGRLYERCTSSSGIQSAKKLLQKICKKNEEFIMGDQQDAHEFLTYLINTMIDEMKILDKNRKITTTTVHLRDTDGSMDHARLKPKDKCNLKDKQQKAGSQQKRDWLSKLVEGYLRSETKCHKCNRISGTVEPFITLSLDIFENSTIEDCIERYCAAELLTGKDRFFCDFCKDYCDASRSVVFEELPPVLIIHLKRFKFNMPQAESYHRGHHEPFERLQYSVISNRELILESRKQRYCVDYELFSIVCHVGTSPHYGHYVTISEVNKKWYSCDDLTTTKVGNVNEELGDDTTDGNSNSYILFYRMAALGTV</sequence>
<dbReference type="PROSITE" id="PS50235">
    <property type="entry name" value="USP_3"/>
    <property type="match status" value="1"/>
</dbReference>
<evidence type="ECO:0000259" key="6">
    <source>
        <dbReference type="PROSITE" id="PS50235"/>
    </source>
</evidence>
<keyword evidence="4" id="KW-0645">Protease</keyword>
<evidence type="ECO:0000256" key="2">
    <source>
        <dbReference type="ARBA" id="ARBA00009085"/>
    </source>
</evidence>
<dbReference type="SUPFAM" id="SSF54001">
    <property type="entry name" value="Cysteine proteinases"/>
    <property type="match status" value="1"/>
</dbReference>
<proteinExistence type="inferred from homology"/>
<keyword evidence="8" id="KW-1185">Reference proteome</keyword>
<dbReference type="EC" id="3.4.19.12" evidence="3"/>
<dbReference type="InterPro" id="IPR050164">
    <property type="entry name" value="Peptidase_C19"/>
</dbReference>
<dbReference type="GO" id="GO:0005829">
    <property type="term" value="C:cytosol"/>
    <property type="evidence" value="ECO:0007669"/>
    <property type="project" value="TreeGrafter"/>
</dbReference>
<name>A0AAD8PER8_BABGI</name>
<dbReference type="GO" id="GO:0004843">
    <property type="term" value="F:cysteine-type deubiquitinase activity"/>
    <property type="evidence" value="ECO:0007669"/>
    <property type="project" value="UniProtKB-EC"/>
</dbReference>
<protein>
    <recommendedName>
        <fullName evidence="3">ubiquitinyl hydrolase 1</fullName>
        <ecNumber evidence="3">3.4.19.12</ecNumber>
    </recommendedName>
</protein>
<reference evidence="7" key="1">
    <citation type="submission" date="2023-08" db="EMBL/GenBank/DDBJ databases">
        <title>Draft sequence of the Babesia gibsoni genome.</title>
        <authorList>
            <person name="Yamagishi J.Y."/>
            <person name="Xuan X.X."/>
        </authorList>
    </citation>
    <scope>NUCLEOTIDE SEQUENCE</scope>
    <source>
        <strain evidence="7">Azabu</strain>
    </source>
</reference>
<comment type="caution">
    <text evidence="7">The sequence shown here is derived from an EMBL/GenBank/DDBJ whole genome shotgun (WGS) entry which is preliminary data.</text>
</comment>
<dbReference type="PROSITE" id="PS00973">
    <property type="entry name" value="USP_2"/>
    <property type="match status" value="1"/>
</dbReference>
<dbReference type="Pfam" id="PF00443">
    <property type="entry name" value="UCH"/>
    <property type="match status" value="1"/>
</dbReference>
<dbReference type="InterPro" id="IPR018200">
    <property type="entry name" value="USP_CS"/>
</dbReference>
<gene>
    <name evidence="7" type="ORF">BgAZ_208100</name>
</gene>
<dbReference type="Proteomes" id="UP001230268">
    <property type="component" value="Unassembled WGS sequence"/>
</dbReference>
<comment type="similarity">
    <text evidence="2">Belongs to the peptidase C19 family.</text>
</comment>